<dbReference type="AlphaFoldDB" id="A0A225UFZ3"/>
<reference evidence="3" key="1">
    <citation type="submission" date="2017-03" db="EMBL/GenBank/DDBJ databases">
        <title>Phytopthora megakarya and P. palmivora, two closely related causual agents of cacao black pod achieved similar genome size and gene model numbers by different mechanisms.</title>
        <authorList>
            <person name="Ali S."/>
            <person name="Shao J."/>
            <person name="Larry D.J."/>
            <person name="Kronmiller B."/>
            <person name="Shen D."/>
            <person name="Strem M.D."/>
            <person name="Melnick R.L."/>
            <person name="Guiltinan M.J."/>
            <person name="Tyler B.M."/>
            <person name="Meinhardt L.W."/>
            <person name="Bailey B.A."/>
        </authorList>
    </citation>
    <scope>NUCLEOTIDE SEQUENCE [LARGE SCALE GENOMIC DNA]</scope>
    <source>
        <strain evidence="3">zdho120</strain>
    </source>
</reference>
<organism evidence="2 3">
    <name type="scientific">Phytophthora megakarya</name>
    <dbReference type="NCBI Taxonomy" id="4795"/>
    <lineage>
        <taxon>Eukaryota</taxon>
        <taxon>Sar</taxon>
        <taxon>Stramenopiles</taxon>
        <taxon>Oomycota</taxon>
        <taxon>Peronosporomycetes</taxon>
        <taxon>Peronosporales</taxon>
        <taxon>Peronosporaceae</taxon>
        <taxon>Phytophthora</taxon>
    </lineage>
</organism>
<feature type="signal peptide" evidence="1">
    <location>
        <begin position="1"/>
        <end position="23"/>
    </location>
</feature>
<sequence>MRLIVTLVTMTAMLLAGCDNVVAHKSNTSPKLYAEVYRVENGDVTGKVKVPLGNVDQYKESDLKKVEKSLKTQNEERDLGLGGFVAWGALRGVTEGMKTLIVKDPSLGVKLAKGTLGLK</sequence>
<dbReference type="Proteomes" id="UP000198211">
    <property type="component" value="Unassembled WGS sequence"/>
</dbReference>
<protein>
    <recommendedName>
        <fullName evidence="4">RxLR effector protein</fullName>
    </recommendedName>
</protein>
<dbReference type="OrthoDB" id="93090at2759"/>
<evidence type="ECO:0000313" key="3">
    <source>
        <dbReference type="Proteomes" id="UP000198211"/>
    </source>
</evidence>
<accession>A0A225UFZ3</accession>
<gene>
    <name evidence="2" type="ORF">PHMEG_00039209</name>
</gene>
<keyword evidence="1" id="KW-0732">Signal</keyword>
<evidence type="ECO:0000313" key="2">
    <source>
        <dbReference type="EMBL" id="OWY91972.1"/>
    </source>
</evidence>
<dbReference type="PROSITE" id="PS51257">
    <property type="entry name" value="PROKAR_LIPOPROTEIN"/>
    <property type="match status" value="1"/>
</dbReference>
<keyword evidence="3" id="KW-1185">Reference proteome</keyword>
<comment type="caution">
    <text evidence="2">The sequence shown here is derived from an EMBL/GenBank/DDBJ whole genome shotgun (WGS) entry which is preliminary data.</text>
</comment>
<evidence type="ECO:0008006" key="4">
    <source>
        <dbReference type="Google" id="ProtNLM"/>
    </source>
</evidence>
<evidence type="ECO:0000256" key="1">
    <source>
        <dbReference type="SAM" id="SignalP"/>
    </source>
</evidence>
<proteinExistence type="predicted"/>
<name>A0A225UFZ3_9STRA</name>
<feature type="chain" id="PRO_5013008227" description="RxLR effector protein" evidence="1">
    <location>
        <begin position="24"/>
        <end position="119"/>
    </location>
</feature>
<dbReference type="EMBL" id="NBNE01019057">
    <property type="protein sequence ID" value="OWY91972.1"/>
    <property type="molecule type" value="Genomic_DNA"/>
</dbReference>